<feature type="domain" description="Alpha-carbonic anhydrase" evidence="2">
    <location>
        <begin position="1"/>
        <end position="271"/>
    </location>
</feature>
<gene>
    <name evidence="3" type="ORF">OSB1V03_LOCUS8005</name>
</gene>
<evidence type="ECO:0000313" key="4">
    <source>
        <dbReference type="Proteomes" id="UP000759131"/>
    </source>
</evidence>
<evidence type="ECO:0000259" key="2">
    <source>
        <dbReference type="PROSITE" id="PS51144"/>
    </source>
</evidence>
<dbReference type="GO" id="GO:0006730">
    <property type="term" value="P:one-carbon metabolic process"/>
    <property type="evidence" value="ECO:0007669"/>
    <property type="project" value="TreeGrafter"/>
</dbReference>
<dbReference type="PANTHER" id="PTHR18952">
    <property type="entry name" value="CARBONIC ANHYDRASE"/>
    <property type="match status" value="1"/>
</dbReference>
<evidence type="ECO:0000256" key="1">
    <source>
        <dbReference type="ARBA" id="ARBA00010718"/>
    </source>
</evidence>
<dbReference type="Gene3D" id="3.10.200.10">
    <property type="entry name" value="Alpha carbonic anhydrase"/>
    <property type="match status" value="1"/>
</dbReference>
<dbReference type="EMBL" id="CAJPIZ010004854">
    <property type="protein sequence ID" value="CAG2108009.1"/>
    <property type="molecule type" value="Genomic_DNA"/>
</dbReference>
<dbReference type="InterPro" id="IPR001148">
    <property type="entry name" value="CA_dom"/>
</dbReference>
<dbReference type="InterPro" id="IPR036398">
    <property type="entry name" value="CA_dom_sf"/>
</dbReference>
<dbReference type="EMBL" id="OC859429">
    <property type="protein sequence ID" value="CAD7627579.1"/>
    <property type="molecule type" value="Genomic_DNA"/>
</dbReference>
<sequence length="319" mass="36093">LGPDFWGRLNPKWSLCSRGRRQSPIDINPKLLLFDPNLNPIQVYGDYVNGNLQNSGRGILFKVSANRTVNGNLQNSGRGILFKVSANRTVIISGGPLSYQYTLKEMVLHYGRENDRGSEHTISGHQFPAEIQLYAFNSQLYANWTSAQGEANGVLAIAVLIAHTQQSIGGNAQLKHITHTLKNITAKGDNQWISSLSVRELLPTLRHYITYEGSLTQPSCHETVTWIVLNKPIYMTFHQFHQLRTTMHSDGHGDNFRPLQHINHRAMRTSINFQEPTNEVEVELKERLPKKSSSTSCSMERSMMYRANIKLDSEAENHL</sequence>
<accession>A0A7R9Q0E8</accession>
<dbReference type="PROSITE" id="PS51144">
    <property type="entry name" value="ALPHA_CA_2"/>
    <property type="match status" value="1"/>
</dbReference>
<feature type="non-terminal residue" evidence="3">
    <location>
        <position position="1"/>
    </location>
</feature>
<protein>
    <recommendedName>
        <fullName evidence="2">Alpha-carbonic anhydrase domain-containing protein</fullName>
    </recommendedName>
</protein>
<dbReference type="Pfam" id="PF00194">
    <property type="entry name" value="Carb_anhydrase"/>
    <property type="match status" value="1"/>
</dbReference>
<dbReference type="GO" id="GO:0008270">
    <property type="term" value="F:zinc ion binding"/>
    <property type="evidence" value="ECO:0007669"/>
    <property type="project" value="InterPro"/>
</dbReference>
<dbReference type="SMART" id="SM01057">
    <property type="entry name" value="Carb_anhydrase"/>
    <property type="match status" value="1"/>
</dbReference>
<comment type="similarity">
    <text evidence="1">Belongs to the alpha-carbonic anhydrase family.</text>
</comment>
<name>A0A7R9Q0E8_9ACAR</name>
<organism evidence="3">
    <name type="scientific">Medioppia subpectinata</name>
    <dbReference type="NCBI Taxonomy" id="1979941"/>
    <lineage>
        <taxon>Eukaryota</taxon>
        <taxon>Metazoa</taxon>
        <taxon>Ecdysozoa</taxon>
        <taxon>Arthropoda</taxon>
        <taxon>Chelicerata</taxon>
        <taxon>Arachnida</taxon>
        <taxon>Acari</taxon>
        <taxon>Acariformes</taxon>
        <taxon>Sarcoptiformes</taxon>
        <taxon>Oribatida</taxon>
        <taxon>Brachypylina</taxon>
        <taxon>Oppioidea</taxon>
        <taxon>Oppiidae</taxon>
        <taxon>Medioppia</taxon>
    </lineage>
</organism>
<dbReference type="InterPro" id="IPR023561">
    <property type="entry name" value="Carbonic_anhydrase_a-class"/>
</dbReference>
<dbReference type="AlphaFoldDB" id="A0A7R9Q0E8"/>
<dbReference type="OrthoDB" id="5978072at2759"/>
<proteinExistence type="inferred from homology"/>
<dbReference type="SUPFAM" id="SSF51069">
    <property type="entry name" value="Carbonic anhydrase"/>
    <property type="match status" value="1"/>
</dbReference>
<dbReference type="Proteomes" id="UP000759131">
    <property type="component" value="Unassembled WGS sequence"/>
</dbReference>
<dbReference type="PANTHER" id="PTHR18952:SF208">
    <property type="entry name" value="CARBONIC ANHYDRASE XA-RELATED"/>
    <property type="match status" value="1"/>
</dbReference>
<dbReference type="GO" id="GO:0004089">
    <property type="term" value="F:carbonate dehydratase activity"/>
    <property type="evidence" value="ECO:0007669"/>
    <property type="project" value="InterPro"/>
</dbReference>
<evidence type="ECO:0000313" key="3">
    <source>
        <dbReference type="EMBL" id="CAD7627579.1"/>
    </source>
</evidence>
<reference evidence="3" key="1">
    <citation type="submission" date="2020-11" db="EMBL/GenBank/DDBJ databases">
        <authorList>
            <person name="Tran Van P."/>
        </authorList>
    </citation>
    <scope>NUCLEOTIDE SEQUENCE</scope>
</reference>
<keyword evidence="4" id="KW-1185">Reference proteome</keyword>